<gene>
    <name evidence="2" type="ORF">TRFO_15812</name>
</gene>
<sequence length="95" mass="11062">MDALITEAFMLHPLSDEVNERFTQCLMSFQPRMESFIEQLKNLIANPPTESTYPKIDDREIFPHEEEEEEGHDEDIENNHTSDTNHDPATENSDL</sequence>
<feature type="compositionally biased region" description="Basic and acidic residues" evidence="1">
    <location>
        <begin position="55"/>
        <end position="64"/>
    </location>
</feature>
<dbReference type="AlphaFoldDB" id="A0A1J4KW45"/>
<feature type="compositionally biased region" description="Acidic residues" evidence="1">
    <location>
        <begin position="65"/>
        <end position="76"/>
    </location>
</feature>
<protein>
    <submittedName>
        <fullName evidence="2">Uncharacterized protein</fullName>
    </submittedName>
</protein>
<dbReference type="VEuPathDB" id="TrichDB:TRFO_15812"/>
<dbReference type="EMBL" id="MLAK01000451">
    <property type="protein sequence ID" value="OHT13918.1"/>
    <property type="molecule type" value="Genomic_DNA"/>
</dbReference>
<feature type="compositionally biased region" description="Basic and acidic residues" evidence="1">
    <location>
        <begin position="77"/>
        <end position="89"/>
    </location>
</feature>
<evidence type="ECO:0000256" key="1">
    <source>
        <dbReference type="SAM" id="MobiDB-lite"/>
    </source>
</evidence>
<dbReference type="Proteomes" id="UP000179807">
    <property type="component" value="Unassembled WGS sequence"/>
</dbReference>
<dbReference type="GeneID" id="94833301"/>
<accession>A0A1J4KW45</accession>
<feature type="region of interest" description="Disordered" evidence="1">
    <location>
        <begin position="46"/>
        <end position="95"/>
    </location>
</feature>
<reference evidence="2" key="1">
    <citation type="submission" date="2016-10" db="EMBL/GenBank/DDBJ databases">
        <authorList>
            <person name="Benchimol M."/>
            <person name="Almeida L.G."/>
            <person name="Vasconcelos A.T."/>
            <person name="Perreira-Neves A."/>
            <person name="Rosa I.A."/>
            <person name="Tasca T."/>
            <person name="Bogo M.R."/>
            <person name="de Souza W."/>
        </authorList>
    </citation>
    <scope>NUCLEOTIDE SEQUENCE [LARGE SCALE GENOMIC DNA]</scope>
    <source>
        <strain evidence="2">K</strain>
    </source>
</reference>
<proteinExistence type="predicted"/>
<evidence type="ECO:0000313" key="2">
    <source>
        <dbReference type="EMBL" id="OHT13918.1"/>
    </source>
</evidence>
<comment type="caution">
    <text evidence="2">The sequence shown here is derived from an EMBL/GenBank/DDBJ whole genome shotgun (WGS) entry which is preliminary data.</text>
</comment>
<dbReference type="RefSeq" id="XP_068367054.1">
    <property type="nucleotide sequence ID" value="XM_068498597.1"/>
</dbReference>
<organism evidence="2 3">
    <name type="scientific">Tritrichomonas foetus</name>
    <dbReference type="NCBI Taxonomy" id="1144522"/>
    <lineage>
        <taxon>Eukaryota</taxon>
        <taxon>Metamonada</taxon>
        <taxon>Parabasalia</taxon>
        <taxon>Tritrichomonadida</taxon>
        <taxon>Tritrichomonadidae</taxon>
        <taxon>Tritrichomonas</taxon>
    </lineage>
</organism>
<name>A0A1J4KW45_9EUKA</name>
<evidence type="ECO:0000313" key="3">
    <source>
        <dbReference type="Proteomes" id="UP000179807"/>
    </source>
</evidence>
<keyword evidence="3" id="KW-1185">Reference proteome</keyword>